<evidence type="ECO:0000256" key="2">
    <source>
        <dbReference type="ARBA" id="ARBA00022737"/>
    </source>
</evidence>
<dbReference type="PROSITE" id="PS51450">
    <property type="entry name" value="LRR"/>
    <property type="match status" value="1"/>
</dbReference>
<reference evidence="5 6" key="1">
    <citation type="submission" date="2016-11" db="EMBL/GenBank/DDBJ databases">
        <title>The macronuclear genome of Stentor coeruleus: a giant cell with tiny introns.</title>
        <authorList>
            <person name="Slabodnick M."/>
            <person name="Ruby J.G."/>
            <person name="Reiff S.B."/>
            <person name="Swart E.C."/>
            <person name="Gosai S."/>
            <person name="Prabakaran S."/>
            <person name="Witkowska E."/>
            <person name="Larue G.E."/>
            <person name="Fisher S."/>
            <person name="Freeman R.M."/>
            <person name="Gunawardena J."/>
            <person name="Chu W."/>
            <person name="Stover N.A."/>
            <person name="Gregory B.D."/>
            <person name="Nowacki M."/>
            <person name="Derisi J."/>
            <person name="Roy S.W."/>
            <person name="Marshall W.F."/>
            <person name="Sood P."/>
        </authorList>
    </citation>
    <scope>NUCLEOTIDE SEQUENCE [LARGE SCALE GENOMIC DNA]</scope>
    <source>
        <strain evidence="5">WM001</strain>
    </source>
</reference>
<evidence type="ECO:0008006" key="7">
    <source>
        <dbReference type="Google" id="ProtNLM"/>
    </source>
</evidence>
<evidence type="ECO:0000313" key="5">
    <source>
        <dbReference type="EMBL" id="OMJ90602.1"/>
    </source>
</evidence>
<dbReference type="Proteomes" id="UP000187209">
    <property type="component" value="Unassembled WGS sequence"/>
</dbReference>
<comment type="caution">
    <text evidence="5">The sequence shown here is derived from an EMBL/GenBank/DDBJ whole genome shotgun (WGS) entry which is preliminary data.</text>
</comment>
<evidence type="ECO:0000256" key="1">
    <source>
        <dbReference type="ARBA" id="ARBA00022614"/>
    </source>
</evidence>
<dbReference type="GO" id="GO:0005634">
    <property type="term" value="C:nucleus"/>
    <property type="evidence" value="ECO:0007669"/>
    <property type="project" value="TreeGrafter"/>
</dbReference>
<keyword evidence="6" id="KW-1185">Reference proteome</keyword>
<organism evidence="5 6">
    <name type="scientific">Stentor coeruleus</name>
    <dbReference type="NCBI Taxonomy" id="5963"/>
    <lineage>
        <taxon>Eukaryota</taxon>
        <taxon>Sar</taxon>
        <taxon>Alveolata</taxon>
        <taxon>Ciliophora</taxon>
        <taxon>Postciliodesmatophora</taxon>
        <taxon>Heterotrichea</taxon>
        <taxon>Heterotrichida</taxon>
        <taxon>Stentoridae</taxon>
        <taxon>Stentor</taxon>
    </lineage>
</organism>
<dbReference type="Gene3D" id="3.80.10.10">
    <property type="entry name" value="Ribonuclease Inhibitor"/>
    <property type="match status" value="1"/>
</dbReference>
<dbReference type="InterPro" id="IPR032675">
    <property type="entry name" value="LRR_dom_sf"/>
</dbReference>
<dbReference type="SUPFAM" id="SSF52058">
    <property type="entry name" value="L domain-like"/>
    <property type="match status" value="1"/>
</dbReference>
<proteinExistence type="inferred from homology"/>
<dbReference type="Pfam" id="PF14580">
    <property type="entry name" value="LRR_9"/>
    <property type="match status" value="1"/>
</dbReference>
<dbReference type="OrthoDB" id="310893at2759"/>
<sequence length="206" mass="23593">MEGIISSQTEGTDFEEVEELNLESWRSKTISPQEKKLLERYLNLDYLSMSGCGLESLKNFPVLSRLIKLDLNENSIKTGLENLSGLKDLMQLSFTKNKLDSIESFRPLSTLTSLVYLDIDGCPVTQIEDYRNKIFAIIPNLQVIDTIDRSGKEVSIFDEDEEDNEFGDDDDEDLDDEEGESDEENDEDDEVNESEGEDPKKRKRNF</sequence>
<evidence type="ECO:0000256" key="4">
    <source>
        <dbReference type="SAM" id="MobiDB-lite"/>
    </source>
</evidence>
<name>A0A1R2CNL1_9CILI</name>
<accession>A0A1R2CNL1</accession>
<dbReference type="InterPro" id="IPR045081">
    <property type="entry name" value="AN32"/>
</dbReference>
<dbReference type="EMBL" id="MPUH01000099">
    <property type="protein sequence ID" value="OMJ90602.1"/>
    <property type="molecule type" value="Genomic_DNA"/>
</dbReference>
<evidence type="ECO:0000256" key="3">
    <source>
        <dbReference type="ARBA" id="ARBA00025777"/>
    </source>
</evidence>
<keyword evidence="1" id="KW-0433">Leucine-rich repeat</keyword>
<dbReference type="AlphaFoldDB" id="A0A1R2CNL1"/>
<feature type="compositionally biased region" description="Acidic residues" evidence="4">
    <location>
        <begin position="156"/>
        <end position="196"/>
    </location>
</feature>
<dbReference type="PANTHER" id="PTHR11375:SF0">
    <property type="entry name" value="ACIDIC LEUCINE-RICH NUCLEAR PHOSPHOPROTEIN 32 FAMILY MEMBER A"/>
    <property type="match status" value="1"/>
</dbReference>
<dbReference type="GO" id="GO:0042393">
    <property type="term" value="F:histone binding"/>
    <property type="evidence" value="ECO:0007669"/>
    <property type="project" value="TreeGrafter"/>
</dbReference>
<dbReference type="FunFam" id="3.80.10.10:FF:000131">
    <property type="entry name" value="acidic leucine-rich nuclear phosphoprotein 32-related protein-like"/>
    <property type="match status" value="1"/>
</dbReference>
<dbReference type="PANTHER" id="PTHR11375">
    <property type="entry name" value="ACIDIC LEUCINE-RICH NUCLEAR PHOSPHOPROTEIN 32"/>
    <property type="match status" value="1"/>
</dbReference>
<keyword evidence="2" id="KW-0677">Repeat</keyword>
<feature type="region of interest" description="Disordered" evidence="4">
    <location>
        <begin position="155"/>
        <end position="206"/>
    </location>
</feature>
<protein>
    <recommendedName>
        <fullName evidence="7">U2A'/phosphoprotein 32 family A C-terminal domain-containing protein</fullName>
    </recommendedName>
</protein>
<gene>
    <name evidence="5" type="ORF">SteCoe_7000</name>
</gene>
<dbReference type="InterPro" id="IPR001611">
    <property type="entry name" value="Leu-rich_rpt"/>
</dbReference>
<evidence type="ECO:0000313" key="6">
    <source>
        <dbReference type="Proteomes" id="UP000187209"/>
    </source>
</evidence>
<comment type="similarity">
    <text evidence="3">Belongs to the ANP32 family.</text>
</comment>